<dbReference type="PANTHER" id="PTHR42978:SF6">
    <property type="entry name" value="QUORUM-QUENCHING LACTONASE YTNP-RELATED"/>
    <property type="match status" value="1"/>
</dbReference>
<keyword evidence="3" id="KW-0378">Hydrolase</keyword>
<keyword evidence="2" id="KW-0479">Metal-binding</keyword>
<dbReference type="Pfam" id="PF00753">
    <property type="entry name" value="Lactamase_B"/>
    <property type="match status" value="1"/>
</dbReference>
<keyword evidence="4" id="KW-0862">Zinc</keyword>
<dbReference type="PANTHER" id="PTHR42978">
    <property type="entry name" value="QUORUM-QUENCHING LACTONASE YTNP-RELATED-RELATED"/>
    <property type="match status" value="1"/>
</dbReference>
<protein>
    <submittedName>
        <fullName evidence="6">Beta-lactamase</fullName>
    </submittedName>
</protein>
<dbReference type="AlphaFoldDB" id="A0A175RBH6"/>
<name>A0A175RBH6_9HYPH</name>
<dbReference type="PROSITE" id="PS51318">
    <property type="entry name" value="TAT"/>
    <property type="match status" value="1"/>
</dbReference>
<evidence type="ECO:0000313" key="7">
    <source>
        <dbReference type="Proteomes" id="UP000078272"/>
    </source>
</evidence>
<organism evidence="6 7">
    <name type="scientific">Aureimonas ureilytica</name>
    <dbReference type="NCBI Taxonomy" id="401562"/>
    <lineage>
        <taxon>Bacteria</taxon>
        <taxon>Pseudomonadati</taxon>
        <taxon>Pseudomonadota</taxon>
        <taxon>Alphaproteobacteria</taxon>
        <taxon>Hyphomicrobiales</taxon>
        <taxon>Aurantimonadaceae</taxon>
        <taxon>Aureimonas</taxon>
    </lineage>
</organism>
<gene>
    <name evidence="6" type="ORF">NS226_08945</name>
</gene>
<evidence type="ECO:0000313" key="6">
    <source>
        <dbReference type="EMBL" id="KTQ95995.1"/>
    </source>
</evidence>
<comment type="caution">
    <text evidence="6">The sequence shown here is derived from an EMBL/GenBank/DDBJ whole genome shotgun (WGS) entry which is preliminary data.</text>
</comment>
<dbReference type="STRING" id="401562.NS365_10440"/>
<dbReference type="Gene3D" id="3.60.15.10">
    <property type="entry name" value="Ribonuclease Z/Hydroxyacylglutathione hydrolase-like"/>
    <property type="match status" value="1"/>
</dbReference>
<dbReference type="InterPro" id="IPR006311">
    <property type="entry name" value="TAT_signal"/>
</dbReference>
<dbReference type="EMBL" id="LDPZ01000018">
    <property type="protein sequence ID" value="KTQ95995.1"/>
    <property type="molecule type" value="Genomic_DNA"/>
</dbReference>
<evidence type="ECO:0000256" key="2">
    <source>
        <dbReference type="ARBA" id="ARBA00022723"/>
    </source>
</evidence>
<dbReference type="PATRIC" id="fig|401562.3.peg.1179"/>
<dbReference type="GO" id="GO:0016787">
    <property type="term" value="F:hydrolase activity"/>
    <property type="evidence" value="ECO:0007669"/>
    <property type="project" value="UniProtKB-KW"/>
</dbReference>
<dbReference type="SMART" id="SM00849">
    <property type="entry name" value="Lactamase_B"/>
    <property type="match status" value="1"/>
</dbReference>
<evidence type="ECO:0000256" key="1">
    <source>
        <dbReference type="ARBA" id="ARBA00007749"/>
    </source>
</evidence>
<dbReference type="OrthoDB" id="9773738at2"/>
<proteinExistence type="inferred from homology"/>
<evidence type="ECO:0000256" key="3">
    <source>
        <dbReference type="ARBA" id="ARBA00022801"/>
    </source>
</evidence>
<dbReference type="CDD" id="cd07720">
    <property type="entry name" value="OPHC2-like_MBL-fold"/>
    <property type="match status" value="1"/>
</dbReference>
<dbReference type="InterPro" id="IPR051013">
    <property type="entry name" value="MBL_superfamily_lactonases"/>
</dbReference>
<dbReference type="SUPFAM" id="SSF56281">
    <property type="entry name" value="Metallo-hydrolase/oxidoreductase"/>
    <property type="match status" value="1"/>
</dbReference>
<dbReference type="InterPro" id="IPR001279">
    <property type="entry name" value="Metallo-B-lactamas"/>
</dbReference>
<accession>A0A175RBH6</accession>
<dbReference type="GO" id="GO:0046872">
    <property type="term" value="F:metal ion binding"/>
    <property type="evidence" value="ECO:0007669"/>
    <property type="project" value="UniProtKB-KW"/>
</dbReference>
<evidence type="ECO:0000256" key="4">
    <source>
        <dbReference type="ARBA" id="ARBA00022833"/>
    </source>
</evidence>
<evidence type="ECO:0000259" key="5">
    <source>
        <dbReference type="SMART" id="SM00849"/>
    </source>
</evidence>
<dbReference type="InterPro" id="IPR036866">
    <property type="entry name" value="RibonucZ/Hydroxyglut_hydro"/>
</dbReference>
<feature type="domain" description="Metallo-beta-lactamase" evidence="5">
    <location>
        <begin position="111"/>
        <end position="318"/>
    </location>
</feature>
<sequence>MPNTGRFNRREAIMVAAGGLAATSLGLGPAAAQNSAAGAARSETNMTSEDTHPLAPGWHRFTLGDARVTVILDGVRPGEGPHPTFGENQSAQTVGDLMAANRLPRDRFVNFFNVVIVETGGKTVLVDTGFGEGGRANGMGLLRQRMQAAGFQPGSIDVVALTHLHGDHIGGLTEGDAPAFPNASIVVGRQEMEFWTSDEAKNGPRAENAKAVETKLGPFKDKTRLVEDGGEIVPGMVARAAFGHTPGMLCFEVGSGDKTVVLTADTFSQFVVSFQKPDWHVRFDQDKEAAAETRRRWATKLAESGTPLIGYHLPFPGIGYVQAEGDAFRFVPETYQTLVSG</sequence>
<dbReference type="RefSeq" id="WP_058634700.1">
    <property type="nucleotide sequence ID" value="NZ_LDPZ01000018.1"/>
</dbReference>
<comment type="similarity">
    <text evidence="1">Belongs to the metallo-beta-lactamase superfamily.</text>
</comment>
<dbReference type="Proteomes" id="UP000078272">
    <property type="component" value="Unassembled WGS sequence"/>
</dbReference>
<reference evidence="6 7" key="1">
    <citation type="journal article" date="2016" name="Front. Microbiol.">
        <title>Genomic Resource of Rice Seed Associated Bacteria.</title>
        <authorList>
            <person name="Midha S."/>
            <person name="Bansal K."/>
            <person name="Sharma S."/>
            <person name="Kumar N."/>
            <person name="Patil P.P."/>
            <person name="Chaudhry V."/>
            <person name="Patil P.B."/>
        </authorList>
    </citation>
    <scope>NUCLEOTIDE SEQUENCE [LARGE SCALE GENOMIC DNA]</scope>
    <source>
        <strain evidence="6 7">NS226</strain>
    </source>
</reference>